<dbReference type="PANTHER" id="PTHR13228">
    <property type="entry name" value="CONSERVED OLIGOMERIC GOLGI COMPLEX COMPONENT 5"/>
    <property type="match status" value="1"/>
</dbReference>
<feature type="region of interest" description="Disordered" evidence="5">
    <location>
        <begin position="1"/>
        <end position="76"/>
    </location>
</feature>
<reference evidence="8 9" key="1">
    <citation type="submission" date="2016-07" db="EMBL/GenBank/DDBJ databases">
        <title>Pervasive Adenine N6-methylation of Active Genes in Fungi.</title>
        <authorList>
            <consortium name="DOE Joint Genome Institute"/>
            <person name="Mondo S.J."/>
            <person name="Dannebaum R.O."/>
            <person name="Kuo R.C."/>
            <person name="Labutti K."/>
            <person name="Haridas S."/>
            <person name="Kuo A."/>
            <person name="Salamov A."/>
            <person name="Ahrendt S.R."/>
            <person name="Lipzen A."/>
            <person name="Sullivan W."/>
            <person name="Andreopoulos W.B."/>
            <person name="Clum A."/>
            <person name="Lindquist E."/>
            <person name="Daum C."/>
            <person name="Ramamoorthy G.K."/>
            <person name="Gryganskyi A."/>
            <person name="Culley D."/>
            <person name="Magnuson J.K."/>
            <person name="James T.Y."/>
            <person name="O'Malley M.A."/>
            <person name="Stajich J.E."/>
            <person name="Spatafora J.W."/>
            <person name="Visel A."/>
            <person name="Grigoriev I.V."/>
        </authorList>
    </citation>
    <scope>NUCLEOTIDE SEQUENCE [LARGE SCALE GENOMIC DNA]</scope>
    <source>
        <strain evidence="8 9">62-1032</strain>
    </source>
</reference>
<keyword evidence="9" id="KW-1185">Reference proteome</keyword>
<dbReference type="GO" id="GO:0017119">
    <property type="term" value="C:Golgi transport complex"/>
    <property type="evidence" value="ECO:0007669"/>
    <property type="project" value="InterPro"/>
</dbReference>
<protein>
    <recommendedName>
        <fullName evidence="2">Conserved oligomeric Golgi complex subunit 5</fullName>
    </recommendedName>
</protein>
<dbReference type="InterPro" id="IPR048485">
    <property type="entry name" value="COG5_helical"/>
</dbReference>
<dbReference type="Pfam" id="PF10392">
    <property type="entry name" value="COG5_N"/>
    <property type="match status" value="1"/>
</dbReference>
<accession>A0A1Y2EQR6</accession>
<comment type="caution">
    <text evidence="8">The sequence shown here is derived from an EMBL/GenBank/DDBJ whole genome shotgun (WGS) entry which is preliminary data.</text>
</comment>
<feature type="compositionally biased region" description="Pro residues" evidence="5">
    <location>
        <begin position="1"/>
        <end position="13"/>
    </location>
</feature>
<dbReference type="Pfam" id="PF20649">
    <property type="entry name" value="COG5_C"/>
    <property type="match status" value="1"/>
</dbReference>
<feature type="domain" description="Conserved oligomeric Golgi complex subunit 5 N-terminal" evidence="6">
    <location>
        <begin position="21"/>
        <end position="185"/>
    </location>
</feature>
<name>A0A1Y2EQR6_9BASI</name>
<evidence type="ECO:0000259" key="7">
    <source>
        <dbReference type="Pfam" id="PF20649"/>
    </source>
</evidence>
<dbReference type="STRING" id="106004.A0A1Y2EQR6"/>
<dbReference type="Proteomes" id="UP000193467">
    <property type="component" value="Unassembled WGS sequence"/>
</dbReference>
<organism evidence="8 9">
    <name type="scientific">Leucosporidium creatinivorum</name>
    <dbReference type="NCBI Taxonomy" id="106004"/>
    <lineage>
        <taxon>Eukaryota</taxon>
        <taxon>Fungi</taxon>
        <taxon>Dikarya</taxon>
        <taxon>Basidiomycota</taxon>
        <taxon>Pucciniomycotina</taxon>
        <taxon>Microbotryomycetes</taxon>
        <taxon>Leucosporidiales</taxon>
        <taxon>Leucosporidium</taxon>
    </lineage>
</organism>
<evidence type="ECO:0000313" key="9">
    <source>
        <dbReference type="Proteomes" id="UP000193467"/>
    </source>
</evidence>
<sequence length="898" mass="97524">MAPLAPPPQPQPADPYTEYATFLHPSFDPNSFAHSIVNNEPYPPPAPATTDAKQRPASPAPAAPPTTATGFMKGLGAGDQGGDVSAALARLNFGVEDLNRQLKQEITKHHSSLLLQAASLGGLGADLTEVREKLAQVEGGVSNLRKKITVPHASLSSSLTLLTRLRRASSLARRASRFTILARRLEGQMAEIDGELSVPNAGAGAGSSLTPTATGERERTRERRERAMAEAALTLAEIESLLTTSDGLEAAEDDPEALLSIRTINAVEANVPAVEHSRRRVVEEMESTVQRGLTELDNPLLASSLQTAHNLSVLPSLVDSLVASLTDLVSRKVKACFDMGTLAREVGGKDSATSAASAFVYKSRTRNEPTTATMPQWAAVLWARLESLIADMGSICIKVYTLEKVLKLKRDQNTQASFLDEAMSVLDDKPSLMFWTTLSQSFETQTKEAARSSAFIQTTLSTGYPRLLRLFHEFFSKIAVHTDTVYTQTQQSPETVLILRSIQPFETLYLTRSTNRLNEAVTSSFSISSSLSASFSSRPPTVPTANEGLSVSRAIVNELDAARFDPLLVKAIAKGASRAVELYVQKSEALIAQDHSATSLLGPLATPSQHSNADLASSLYHLWSPLNRALPEHSESVRTALRPCVDNTRTAYQTISNPLIMAIRRDFSSIIARMHRVDYSKNLDVNGAGAGGGGGGASSYMVDLTEKLTLVREEILGAYRVGDLAKEWALDLARFTVQTFILHASIVKQLGESGKLKLTSDTTSLEFAVSQYLSSHGLSLASMGDQFKALRAFRPLLFLEDSALSSLTQTTDVPALILLHHILSRSSLPLPHQVHGWSEAEYVRWLNEHGEKERIKVVEGVVRKSEEGRESGAEEEELVHVLKEVLERSKRGLGKDIE</sequence>
<evidence type="ECO:0000256" key="3">
    <source>
        <dbReference type="ARBA" id="ARBA00023034"/>
    </source>
</evidence>
<dbReference type="AlphaFoldDB" id="A0A1Y2EQR6"/>
<dbReference type="OrthoDB" id="18786at2759"/>
<keyword evidence="3" id="KW-0333">Golgi apparatus</keyword>
<dbReference type="EMBL" id="MCGR01000044">
    <property type="protein sequence ID" value="ORY73872.1"/>
    <property type="molecule type" value="Genomic_DNA"/>
</dbReference>
<proteinExistence type="predicted"/>
<dbReference type="PANTHER" id="PTHR13228:SF3">
    <property type="entry name" value="CONSERVED OLIGOMERIC GOLGI COMPLEX SUBUNIT 5"/>
    <property type="match status" value="1"/>
</dbReference>
<keyword evidence="4" id="KW-0472">Membrane</keyword>
<evidence type="ECO:0000313" key="8">
    <source>
        <dbReference type="EMBL" id="ORY73872.1"/>
    </source>
</evidence>
<evidence type="ECO:0000256" key="4">
    <source>
        <dbReference type="ARBA" id="ARBA00023136"/>
    </source>
</evidence>
<evidence type="ECO:0000256" key="1">
    <source>
        <dbReference type="ARBA" id="ARBA00004395"/>
    </source>
</evidence>
<evidence type="ECO:0000256" key="5">
    <source>
        <dbReference type="SAM" id="MobiDB-lite"/>
    </source>
</evidence>
<feature type="compositionally biased region" description="Polar residues" evidence="5">
    <location>
        <begin position="28"/>
        <end position="38"/>
    </location>
</feature>
<dbReference type="GO" id="GO:0006891">
    <property type="term" value="P:intra-Golgi vesicle-mediated transport"/>
    <property type="evidence" value="ECO:0007669"/>
    <property type="project" value="InterPro"/>
</dbReference>
<feature type="region of interest" description="Disordered" evidence="5">
    <location>
        <begin position="197"/>
        <end position="221"/>
    </location>
</feature>
<dbReference type="InterPro" id="IPR049176">
    <property type="entry name" value="COG5_N"/>
</dbReference>
<dbReference type="InParanoid" id="A0A1Y2EQR6"/>
<evidence type="ECO:0000259" key="6">
    <source>
        <dbReference type="Pfam" id="PF10392"/>
    </source>
</evidence>
<evidence type="ECO:0000256" key="2">
    <source>
        <dbReference type="ARBA" id="ARBA00020974"/>
    </source>
</evidence>
<feature type="domain" description="Conserved oligomeric Golgi complex subunit 5 helical" evidence="7">
    <location>
        <begin position="262"/>
        <end position="475"/>
    </location>
</feature>
<gene>
    <name evidence="8" type="ORF">BCR35DRAFT_306991</name>
</gene>
<dbReference type="InterPro" id="IPR019465">
    <property type="entry name" value="Cog5"/>
</dbReference>
<dbReference type="GO" id="GO:0000139">
    <property type="term" value="C:Golgi membrane"/>
    <property type="evidence" value="ECO:0007669"/>
    <property type="project" value="UniProtKB-SubCell"/>
</dbReference>
<comment type="subcellular location">
    <subcellularLocation>
        <location evidence="1">Golgi apparatus membrane</location>
        <topology evidence="1">Peripheral membrane protein</topology>
    </subcellularLocation>
</comment>